<evidence type="ECO:0000256" key="1">
    <source>
        <dbReference type="SAM" id="MobiDB-lite"/>
    </source>
</evidence>
<accession>A0A182EJA5</accession>
<proteinExistence type="predicted"/>
<keyword evidence="3" id="KW-1185">Reference proteome</keyword>
<dbReference type="EMBL" id="UYRW01003296">
    <property type="protein sequence ID" value="VDK88607.1"/>
    <property type="molecule type" value="Genomic_DNA"/>
</dbReference>
<dbReference type="AlphaFoldDB" id="A0A182EJA5"/>
<evidence type="ECO:0000313" key="3">
    <source>
        <dbReference type="Proteomes" id="UP000271087"/>
    </source>
</evidence>
<reference evidence="4" key="1">
    <citation type="submission" date="2016-06" db="UniProtKB">
        <authorList>
            <consortium name="WormBaseParasite"/>
        </authorList>
    </citation>
    <scope>IDENTIFICATION</scope>
</reference>
<protein>
    <submittedName>
        <fullName evidence="4">ENTH domain-containing protein</fullName>
    </submittedName>
</protein>
<dbReference type="WBParaSite" id="nOo.2.0.1.t08189-RA">
    <property type="protein sequence ID" value="nOo.2.0.1.t08189-RA"/>
    <property type="gene ID" value="nOo.2.0.1.g08189"/>
</dbReference>
<dbReference type="Proteomes" id="UP000271087">
    <property type="component" value="Unassembled WGS sequence"/>
</dbReference>
<evidence type="ECO:0000313" key="4">
    <source>
        <dbReference type="WBParaSite" id="nOo.2.0.1.t08189-RA"/>
    </source>
</evidence>
<gene>
    <name evidence="2" type="ORF">NOO_LOCUS8189</name>
</gene>
<name>A0A182EJA5_ONCOC</name>
<sequence length="39" mass="4605">NTRRVILETMLEKGNEKSNTGLENQPRRNTESIVQEYQK</sequence>
<evidence type="ECO:0000313" key="2">
    <source>
        <dbReference type="EMBL" id="VDK88607.1"/>
    </source>
</evidence>
<reference evidence="2 3" key="2">
    <citation type="submission" date="2018-08" db="EMBL/GenBank/DDBJ databases">
        <authorList>
            <person name="Laetsch R D."/>
            <person name="Stevens L."/>
            <person name="Kumar S."/>
            <person name="Blaxter L. M."/>
        </authorList>
    </citation>
    <scope>NUCLEOTIDE SEQUENCE [LARGE SCALE GENOMIC DNA]</scope>
</reference>
<feature type="region of interest" description="Disordered" evidence="1">
    <location>
        <begin position="1"/>
        <end position="39"/>
    </location>
</feature>
<organism evidence="4">
    <name type="scientific">Onchocerca ochengi</name>
    <name type="common">Filarial nematode worm</name>
    <dbReference type="NCBI Taxonomy" id="42157"/>
    <lineage>
        <taxon>Eukaryota</taxon>
        <taxon>Metazoa</taxon>
        <taxon>Ecdysozoa</taxon>
        <taxon>Nematoda</taxon>
        <taxon>Chromadorea</taxon>
        <taxon>Rhabditida</taxon>
        <taxon>Spirurina</taxon>
        <taxon>Spiruromorpha</taxon>
        <taxon>Filarioidea</taxon>
        <taxon>Onchocercidae</taxon>
        <taxon>Onchocerca</taxon>
    </lineage>
</organism>